<feature type="transmembrane region" description="Helical" evidence="2">
    <location>
        <begin position="7"/>
        <end position="27"/>
    </location>
</feature>
<accession>A0AA38XX88</accession>
<dbReference type="EMBL" id="JAPDRN010000079">
    <property type="protein sequence ID" value="KAJ9626851.1"/>
    <property type="molecule type" value="Genomic_DNA"/>
</dbReference>
<keyword evidence="2" id="KW-0812">Transmembrane</keyword>
<dbReference type="Proteomes" id="UP001172681">
    <property type="component" value="Unassembled WGS sequence"/>
</dbReference>
<organism evidence="3 4">
    <name type="scientific">Knufia peltigerae</name>
    <dbReference type="NCBI Taxonomy" id="1002370"/>
    <lineage>
        <taxon>Eukaryota</taxon>
        <taxon>Fungi</taxon>
        <taxon>Dikarya</taxon>
        <taxon>Ascomycota</taxon>
        <taxon>Pezizomycotina</taxon>
        <taxon>Eurotiomycetes</taxon>
        <taxon>Chaetothyriomycetidae</taxon>
        <taxon>Chaetothyriales</taxon>
        <taxon>Trichomeriaceae</taxon>
        <taxon>Knufia</taxon>
    </lineage>
</organism>
<proteinExistence type="predicted"/>
<keyword evidence="2" id="KW-1133">Transmembrane helix</keyword>
<keyword evidence="2" id="KW-0472">Membrane</keyword>
<reference evidence="3" key="1">
    <citation type="submission" date="2022-10" db="EMBL/GenBank/DDBJ databases">
        <title>Culturing micro-colonial fungi from biological soil crusts in the Mojave desert and describing Neophaeococcomyces mojavensis, and introducing the new genera and species Taxawa tesnikishii.</title>
        <authorList>
            <person name="Kurbessoian T."/>
            <person name="Stajich J.E."/>
        </authorList>
    </citation>
    <scope>NUCLEOTIDE SEQUENCE</scope>
    <source>
        <strain evidence="3">TK_35</strain>
    </source>
</reference>
<gene>
    <name evidence="3" type="ORF">H2204_009867</name>
</gene>
<feature type="region of interest" description="Disordered" evidence="1">
    <location>
        <begin position="136"/>
        <end position="232"/>
    </location>
</feature>
<keyword evidence="4" id="KW-1185">Reference proteome</keyword>
<feature type="region of interest" description="Disordered" evidence="1">
    <location>
        <begin position="309"/>
        <end position="359"/>
    </location>
</feature>
<feature type="region of interest" description="Disordered" evidence="1">
    <location>
        <begin position="266"/>
        <end position="295"/>
    </location>
</feature>
<evidence type="ECO:0000313" key="4">
    <source>
        <dbReference type="Proteomes" id="UP001172681"/>
    </source>
</evidence>
<name>A0AA38XX88_9EURO</name>
<feature type="compositionally biased region" description="Basic residues" evidence="1">
    <location>
        <begin position="266"/>
        <end position="276"/>
    </location>
</feature>
<comment type="caution">
    <text evidence="3">The sequence shown here is derived from an EMBL/GenBank/DDBJ whole genome shotgun (WGS) entry which is preliminary data.</text>
</comment>
<sequence length="359" mass="38380">MQSVLRAIAGPVYIGMILPFAMMIIQFQGAAAASEYTGTYFTSPPEYGEYPNNDVNYTVEYGDIPYFTWRTNLTSLNLVLPSFLDVEYSKDLLYPDGTFTSKYGSGFYLVIEDAETDYAIAMSMYFYITAPGATTSRTSSSSSSPPLESASSATTKSTTTTPPPEAYTSSESAQSSISSITVSASASASTDTPSTRSTFDALEPSTPSSSSAAATSSADPQSKNTDTASPSSHTTSIIAASIGGVCAAVVIFGIAIYLGIRRHRRCRRGRRHRRRSHYDANNPLDNNKNDDDDTNAQVTEIDGNCRTNYSVLPTYSPSEDVKARSSPSSSAYNDDARPGDAAGAVELPVRHHDSAELPG</sequence>
<evidence type="ECO:0000256" key="1">
    <source>
        <dbReference type="SAM" id="MobiDB-lite"/>
    </source>
</evidence>
<feature type="compositionally biased region" description="Basic and acidic residues" evidence="1">
    <location>
        <begin position="348"/>
        <end position="359"/>
    </location>
</feature>
<evidence type="ECO:0008006" key="5">
    <source>
        <dbReference type="Google" id="ProtNLM"/>
    </source>
</evidence>
<dbReference type="InterPro" id="IPR004913">
    <property type="entry name" value="Herpes_gJ"/>
</dbReference>
<dbReference type="Pfam" id="PF03229">
    <property type="entry name" value="Alpha_GJ"/>
    <property type="match status" value="1"/>
</dbReference>
<evidence type="ECO:0000313" key="3">
    <source>
        <dbReference type="EMBL" id="KAJ9626851.1"/>
    </source>
</evidence>
<protein>
    <recommendedName>
        <fullName evidence="5">Mid2 domain-containing protein</fullName>
    </recommendedName>
</protein>
<evidence type="ECO:0000256" key="2">
    <source>
        <dbReference type="SAM" id="Phobius"/>
    </source>
</evidence>
<feature type="transmembrane region" description="Helical" evidence="2">
    <location>
        <begin position="237"/>
        <end position="260"/>
    </location>
</feature>
<dbReference type="AlphaFoldDB" id="A0AA38XX88"/>
<feature type="compositionally biased region" description="Low complexity" evidence="1">
    <location>
        <begin position="136"/>
        <end position="218"/>
    </location>
</feature>